<dbReference type="SUPFAM" id="SSF52047">
    <property type="entry name" value="RNI-like"/>
    <property type="match status" value="1"/>
</dbReference>
<proteinExistence type="predicted"/>
<reference evidence="5" key="1">
    <citation type="submission" date="2022-03" db="EMBL/GenBank/DDBJ databases">
        <title>Draft genome sequence of Aduncisulcus paluster, a free-living microaerophilic Fornicata.</title>
        <authorList>
            <person name="Yuyama I."/>
            <person name="Kume K."/>
            <person name="Tamura T."/>
            <person name="Inagaki Y."/>
            <person name="Hashimoto T."/>
        </authorList>
    </citation>
    <scope>NUCLEOTIDE SEQUENCE</scope>
    <source>
        <strain evidence="5">NY0171</strain>
    </source>
</reference>
<feature type="chain" id="PRO_5045042440" evidence="4">
    <location>
        <begin position="20"/>
        <end position="1007"/>
    </location>
</feature>
<dbReference type="PROSITE" id="PS51450">
    <property type="entry name" value="LRR"/>
    <property type="match status" value="1"/>
</dbReference>
<dbReference type="Proteomes" id="UP001057375">
    <property type="component" value="Unassembled WGS sequence"/>
</dbReference>
<feature type="signal peptide" evidence="4">
    <location>
        <begin position="1"/>
        <end position="19"/>
    </location>
</feature>
<dbReference type="InterPro" id="IPR032675">
    <property type="entry name" value="LRR_dom_sf"/>
</dbReference>
<evidence type="ECO:0000256" key="1">
    <source>
        <dbReference type="ARBA" id="ARBA00022614"/>
    </source>
</evidence>
<dbReference type="InterPro" id="IPR001611">
    <property type="entry name" value="Leu-rich_rpt"/>
</dbReference>
<name>A0ABQ5JTE0_9EUKA</name>
<sequence length="1007" mass="110855">MPILLFFIFFIISENFVSAYDVSDDILRQSMCEYYGFDKSCEITEDTFTTGIVPSSPFKILLGGQEVTAVQDLNGIQYMENFKGFYFTCDDSDFLTSYSYSNSTVYNGSFLLEPLSTGIQTFTLVNCYATSTIGFYLSSSSDTLEYLRLENAGLADSESAYFWNFTTYMSSWTAIKTIIITKNPNLTYFCGMISEGPSTLTTLNLSDNALSEFNSQLVHILSGLRTLILDNNPIGNLDLSTYYPISEYFTTLSAVNTGMTELPLNALRTTVSLLSIDVSSNTDLSYADITVPAASVGCYLSFTAAHCNFATLDDVNISTSRLYVRTSLIDTLDLSYNSSLSSVEQMKTYWEIKTLNLSHCSIVKFGYTGDSIYRINLASNPLTSTLNISNTSSNLQYLNLDGSGIFGIEEGELTLYPSHQIIASELEHLILSNLDGMTLDFLSSMPSSVTKLTLDKTDLSTIQEELYNLNTYFPFLKIFHAKGCSLTIFPDFRSFSYLIQIVVPNNDIADYSSTYVSPYYSPLSMLPSATTTTAETPCSVVLLHIAHNSNFNRLNGIELCKDSLKSLVATNCNLGDAGVLADFPSLTDVKLSNNHLFQVHLRGNSSVLHHLSLDLNYIHSLKSVSPLGLIHASSVKLTDNFIADLEGMSYVGGNTEGSSMTSMENSLSLGLNNLSSYSLTAFSRRTNFSNIRLSGNINISDITPLYNNKNLQGLTLSDTFVPRYLTTTYPSYEVSVASVGICYTDDPDELYAFWGAVSSGTPYNSKFGYEYPSYYTNMTDIWSINDSDVNGSVFGTEVYPYKATAEKQTPLSCPIDGCELSGYCDPSAISVSAPSIIGNESISFDASSCALNTFYEASTGLCHLIEDTVLRDAICISLGYSPSHVITVAELRSLTSIEISAGVSSMAGLEYAVNLTTLVLMNGTIEDISPVAYMHNLVYLDLRYNPISDIFPILSNNSYETIYMDNICLSYSYITDFAELLDTDIFTLPETYSDCPITETLELSLDS</sequence>
<gene>
    <name evidence="5" type="ORF">ADUPG1_010919</name>
</gene>
<evidence type="ECO:0000313" key="5">
    <source>
        <dbReference type="EMBL" id="GKT16444.1"/>
    </source>
</evidence>
<keyword evidence="3" id="KW-0677">Repeat</keyword>
<keyword evidence="2 4" id="KW-0732">Signal</keyword>
<dbReference type="PANTHER" id="PTHR24364:SF18">
    <property type="entry name" value="LP06937P"/>
    <property type="match status" value="1"/>
</dbReference>
<comment type="caution">
    <text evidence="5">The sequence shown here is derived from an EMBL/GenBank/DDBJ whole genome shotgun (WGS) entry which is preliminary data.</text>
</comment>
<feature type="non-terminal residue" evidence="5">
    <location>
        <position position="1007"/>
    </location>
</feature>
<accession>A0ABQ5JTE0</accession>
<keyword evidence="1" id="KW-0433">Leucine-rich repeat</keyword>
<evidence type="ECO:0000256" key="2">
    <source>
        <dbReference type="ARBA" id="ARBA00022729"/>
    </source>
</evidence>
<dbReference type="Gene3D" id="3.80.10.10">
    <property type="entry name" value="Ribonuclease Inhibitor"/>
    <property type="match status" value="4"/>
</dbReference>
<organism evidence="5 6">
    <name type="scientific">Aduncisulcus paluster</name>
    <dbReference type="NCBI Taxonomy" id="2918883"/>
    <lineage>
        <taxon>Eukaryota</taxon>
        <taxon>Metamonada</taxon>
        <taxon>Carpediemonas-like organisms</taxon>
        <taxon>Aduncisulcus</taxon>
    </lineage>
</organism>
<evidence type="ECO:0000256" key="3">
    <source>
        <dbReference type="ARBA" id="ARBA00022737"/>
    </source>
</evidence>
<evidence type="ECO:0000256" key="4">
    <source>
        <dbReference type="SAM" id="SignalP"/>
    </source>
</evidence>
<dbReference type="SUPFAM" id="SSF52058">
    <property type="entry name" value="L domain-like"/>
    <property type="match status" value="2"/>
</dbReference>
<dbReference type="PANTHER" id="PTHR24364">
    <property type="entry name" value="LP06937P"/>
    <property type="match status" value="1"/>
</dbReference>
<evidence type="ECO:0000313" key="6">
    <source>
        <dbReference type="Proteomes" id="UP001057375"/>
    </source>
</evidence>
<dbReference type="InterPro" id="IPR052286">
    <property type="entry name" value="Wnt_signaling_inhibitor"/>
</dbReference>
<dbReference type="EMBL" id="BQXS01011759">
    <property type="protein sequence ID" value="GKT16444.1"/>
    <property type="molecule type" value="Genomic_DNA"/>
</dbReference>
<keyword evidence="6" id="KW-1185">Reference proteome</keyword>
<protein>
    <submittedName>
        <fullName evidence="5">Uncharacterized protein</fullName>
    </submittedName>
</protein>